<name>A0A1Z4C3W2_9GAMM</name>
<dbReference type="EMBL" id="CP022129">
    <property type="protein sequence ID" value="ASF48205.1"/>
    <property type="molecule type" value="Genomic_DNA"/>
</dbReference>
<evidence type="ECO:0008006" key="3">
    <source>
        <dbReference type="Google" id="ProtNLM"/>
    </source>
</evidence>
<gene>
    <name evidence="1" type="ORF">CEK71_20255</name>
</gene>
<dbReference type="KEGG" id="mpsy:CEK71_20255"/>
<dbReference type="AlphaFoldDB" id="A0A1Z4C3W2"/>
<evidence type="ECO:0000313" key="2">
    <source>
        <dbReference type="Proteomes" id="UP000197019"/>
    </source>
</evidence>
<dbReference type="InterPro" id="IPR010751">
    <property type="entry name" value="TrfA"/>
</dbReference>
<proteinExistence type="predicted"/>
<accession>A0A1Z4C3W2</accession>
<reference evidence="1 2" key="1">
    <citation type="submission" date="2017-06" db="EMBL/GenBank/DDBJ databases">
        <title>Genome Sequencing of the methanotroph Methylovulum psychrotolerants str. HV10-M2 isolated from a high-altitude environment.</title>
        <authorList>
            <person name="Mateos-Rivera A."/>
        </authorList>
    </citation>
    <scope>NUCLEOTIDE SEQUENCE [LARGE SCALE GENOMIC DNA]</scope>
    <source>
        <strain evidence="1 2">HV10_M2</strain>
    </source>
</reference>
<dbReference type="Pfam" id="PF07042">
    <property type="entry name" value="TrfA"/>
    <property type="match status" value="1"/>
</dbReference>
<dbReference type="OrthoDB" id="8481003at2"/>
<sequence>MNTDNTEATLFLEKQLEQDAPNLDPQTRRALARMGASIALKEAQKVEQEPIADNIPEEKAIQLEFWEANKRAAPNAVFRSALFPALNAQQKENRPFLDQERLFSTGGLEVTFTGKQLDQSDLDVYLELLNLARPYELGATVKFSAYGLLKALGLPTGGSNHERLHSALIRLRGGTIEIKDHKIKYFGGLIEGGIRNEISQTYELTINPKFADLFGFGMWATIDREQRRALGRSATAKALHAFYSTHVEPSPHKYDTLANLAGLTNNNKRQRKADIIKAHERLKSVDFLDDFEATPETIKAHIKPTAGQIRHLVKREKKPSKK</sequence>
<protein>
    <recommendedName>
        <fullName evidence="3">TrfA family protein</fullName>
    </recommendedName>
</protein>
<evidence type="ECO:0000313" key="1">
    <source>
        <dbReference type="EMBL" id="ASF48205.1"/>
    </source>
</evidence>
<dbReference type="RefSeq" id="WP_088621075.1">
    <property type="nucleotide sequence ID" value="NZ_CP022129.1"/>
</dbReference>
<dbReference type="Proteomes" id="UP000197019">
    <property type="component" value="Chromosome"/>
</dbReference>
<organism evidence="1 2">
    <name type="scientific">Methylovulum psychrotolerans</name>
    <dbReference type="NCBI Taxonomy" id="1704499"/>
    <lineage>
        <taxon>Bacteria</taxon>
        <taxon>Pseudomonadati</taxon>
        <taxon>Pseudomonadota</taxon>
        <taxon>Gammaproteobacteria</taxon>
        <taxon>Methylococcales</taxon>
        <taxon>Methylococcaceae</taxon>
        <taxon>Methylovulum</taxon>
    </lineage>
</organism>
<keyword evidence="2" id="KW-1185">Reference proteome</keyword>